<name>A0ABS3F4F9_9PROT</name>
<dbReference type="Pfam" id="PF05226">
    <property type="entry name" value="CHASE2"/>
    <property type="match status" value="1"/>
</dbReference>
<evidence type="ECO:0000313" key="5">
    <source>
        <dbReference type="Proteomes" id="UP000664761"/>
    </source>
</evidence>
<proteinExistence type="predicted"/>
<dbReference type="CDD" id="cd07302">
    <property type="entry name" value="CHD"/>
    <property type="match status" value="1"/>
</dbReference>
<dbReference type="SUPFAM" id="SSF55073">
    <property type="entry name" value="Nucleotide cyclase"/>
    <property type="match status" value="1"/>
</dbReference>
<evidence type="ECO:0000313" key="4">
    <source>
        <dbReference type="EMBL" id="MBO0332817.1"/>
    </source>
</evidence>
<dbReference type="InterPro" id="IPR029787">
    <property type="entry name" value="Nucleotide_cyclase"/>
</dbReference>
<dbReference type="SMART" id="SM01080">
    <property type="entry name" value="CHASE2"/>
    <property type="match status" value="1"/>
</dbReference>
<dbReference type="Gene3D" id="3.30.70.1230">
    <property type="entry name" value="Nucleotide cyclase"/>
    <property type="match status" value="1"/>
</dbReference>
<comment type="caution">
    <text evidence="4">The sequence shown here is derived from an EMBL/GenBank/DDBJ whole genome shotgun (WGS) entry which is preliminary data.</text>
</comment>
<keyword evidence="2" id="KW-1133">Transmembrane helix</keyword>
<feature type="compositionally biased region" description="Acidic residues" evidence="1">
    <location>
        <begin position="458"/>
        <end position="478"/>
    </location>
</feature>
<gene>
    <name evidence="4" type="ORF">J0X12_04285</name>
</gene>
<reference evidence="4 5" key="1">
    <citation type="submission" date="2021-03" db="EMBL/GenBank/DDBJ databases">
        <title>Sneathiella sp. CAU 1612 isolated from Kang Won-do.</title>
        <authorList>
            <person name="Kim W."/>
        </authorList>
    </citation>
    <scope>NUCLEOTIDE SEQUENCE [LARGE SCALE GENOMIC DNA]</scope>
    <source>
        <strain evidence="4 5">CAU 1612</strain>
    </source>
</reference>
<accession>A0ABS3F4F9</accession>
<dbReference type="InterPro" id="IPR001054">
    <property type="entry name" value="A/G_cyclase"/>
</dbReference>
<dbReference type="Proteomes" id="UP000664761">
    <property type="component" value="Unassembled WGS sequence"/>
</dbReference>
<evidence type="ECO:0000259" key="3">
    <source>
        <dbReference type="PROSITE" id="PS50125"/>
    </source>
</evidence>
<keyword evidence="5" id="KW-1185">Reference proteome</keyword>
<dbReference type="PROSITE" id="PS50125">
    <property type="entry name" value="GUANYLATE_CYCLASE_2"/>
    <property type="match status" value="1"/>
</dbReference>
<sequence>MTKSLPSPITRMSQAMIVLGICAALIVAFVNLRDKPFIQLIEGQLLDWRFVLRGPIAVDPDIELVLIEKTPEKVEGDMAIAAVDLSSGIDAIAANGARIVVLDPAMLPMSAPGEVTDTAGEDSLARKLAGLDEVIVPYAFSLQRQSGARSALPIPIQKTAYSVFRQRESASIKRPAEAGGYLIPSPELLQSNHPGHVINEPLQTSSRQYAYPIVGYGGSYYPSLAVQAYRRWVGLPMEAIEVNFGESLNIGSLYLPTDNRMRLAVNYHGPGGSYKRTRFSDLLDGSLPADKFKDKLVLVGLAANISASHVSTPFDSAMSEVEYLANVIDNLNRMNPLIRSQQVVVFDILLLALIGLFFALVAAARSIWAVLTLAVIATVLFVAGNIQAFILFNLWLGLTFPLMAMILCTAVLMTAKHVSKRRRAALKVAEEAEETQFAAPWTFDRVAKIAPEETAPTEAEEEDTEPEPEPVPEEEETENNLTLTPADEQPKTPDERPLKETASAATVDRLEEEEEMTDVSAAQNVTPFPPRKTATGPNSLPVPPKPTVPKSPDTQKQKESAAATQKNKKPASLIPVLDTPAREEKISLTTASKMAKSPAAKMSSASKANNEFDVAVLFINMSGFKTLAKSFGPTRSAQFLHAIYTLIEKTVVKHTGFLEQFGESDVVAVFGLPEGSSDDAENSLRAARELASALSDWGEKQGLPAGKSANFCICADYGPVKVHLNGDGEDPEVSLSGYTIGLASRLDKTVAAKGAGVVVSENMMSKVSETDLTGQLKDGFTEQPMQQIPGSAESVALWRCELGAI</sequence>
<dbReference type="EMBL" id="JAFLNC010000001">
    <property type="protein sequence ID" value="MBO0332817.1"/>
    <property type="molecule type" value="Genomic_DNA"/>
</dbReference>
<evidence type="ECO:0000256" key="1">
    <source>
        <dbReference type="SAM" id="MobiDB-lite"/>
    </source>
</evidence>
<feature type="transmembrane region" description="Helical" evidence="2">
    <location>
        <begin position="12"/>
        <end position="32"/>
    </location>
</feature>
<feature type="transmembrane region" description="Helical" evidence="2">
    <location>
        <begin position="390"/>
        <end position="413"/>
    </location>
</feature>
<dbReference type="InterPro" id="IPR007890">
    <property type="entry name" value="CHASE2"/>
</dbReference>
<organism evidence="4 5">
    <name type="scientific">Sneathiella sedimenti</name>
    <dbReference type="NCBI Taxonomy" id="2816034"/>
    <lineage>
        <taxon>Bacteria</taxon>
        <taxon>Pseudomonadati</taxon>
        <taxon>Pseudomonadota</taxon>
        <taxon>Alphaproteobacteria</taxon>
        <taxon>Sneathiellales</taxon>
        <taxon>Sneathiellaceae</taxon>
        <taxon>Sneathiella</taxon>
    </lineage>
</organism>
<feature type="domain" description="Guanylate cyclase" evidence="3">
    <location>
        <begin position="615"/>
        <end position="747"/>
    </location>
</feature>
<keyword evidence="2" id="KW-0472">Membrane</keyword>
<dbReference type="RefSeq" id="WP_207042595.1">
    <property type="nucleotide sequence ID" value="NZ_JAFLNC010000001.1"/>
</dbReference>
<feature type="transmembrane region" description="Helical" evidence="2">
    <location>
        <begin position="343"/>
        <end position="361"/>
    </location>
</feature>
<feature type="compositionally biased region" description="Basic and acidic residues" evidence="1">
    <location>
        <begin position="488"/>
        <end position="499"/>
    </location>
</feature>
<evidence type="ECO:0000256" key="2">
    <source>
        <dbReference type="SAM" id="Phobius"/>
    </source>
</evidence>
<keyword evidence="2" id="KW-0812">Transmembrane</keyword>
<feature type="region of interest" description="Disordered" evidence="1">
    <location>
        <begin position="453"/>
        <end position="572"/>
    </location>
</feature>
<feature type="transmembrane region" description="Helical" evidence="2">
    <location>
        <begin position="367"/>
        <end position="383"/>
    </location>
</feature>
<protein>
    <submittedName>
        <fullName evidence="4">Adenylate/guanylate cyclase domain-containing protein</fullName>
    </submittedName>
</protein>
<feature type="compositionally biased region" description="Pro residues" evidence="1">
    <location>
        <begin position="540"/>
        <end position="549"/>
    </location>
</feature>